<dbReference type="InterPro" id="IPR023210">
    <property type="entry name" value="NADP_OxRdtase_dom"/>
</dbReference>
<dbReference type="PANTHER" id="PTHR43364:SF7">
    <property type="entry name" value="NADP-DEPENDENT OXIDOREDUCTASE DOMAIN-CONTAINING PROTEIN-RELATED"/>
    <property type="match status" value="1"/>
</dbReference>
<protein>
    <recommendedName>
        <fullName evidence="4">NADP-dependent oxidoreductase domain-containing protein</fullName>
    </recommendedName>
</protein>
<feature type="domain" description="NADP-dependent oxidoreductase" evidence="4">
    <location>
        <begin position="33"/>
        <end position="336"/>
    </location>
</feature>
<evidence type="ECO:0000313" key="5">
    <source>
        <dbReference type="EMBL" id="KAK6949914.1"/>
    </source>
</evidence>
<evidence type="ECO:0000256" key="3">
    <source>
        <dbReference type="ARBA" id="ARBA00038157"/>
    </source>
</evidence>
<reference evidence="5 6" key="1">
    <citation type="journal article" date="2024" name="Front Chem Biol">
        <title>Unveiling the potential of Daldinia eschscholtzii MFLUCC 19-0629 through bioactivity and bioinformatics studies for enhanced sustainable agriculture production.</title>
        <authorList>
            <person name="Brooks S."/>
            <person name="Weaver J.A."/>
            <person name="Klomchit A."/>
            <person name="Alharthi S.A."/>
            <person name="Onlamun T."/>
            <person name="Nurani R."/>
            <person name="Vong T.K."/>
            <person name="Alberti F."/>
            <person name="Greco C."/>
        </authorList>
    </citation>
    <scope>NUCLEOTIDE SEQUENCE [LARGE SCALE GENOMIC DNA]</scope>
    <source>
        <strain evidence="5">MFLUCC 19-0629</strain>
    </source>
</reference>
<proteinExistence type="inferred from homology"/>
<dbReference type="SUPFAM" id="SSF51430">
    <property type="entry name" value="NAD(P)-linked oxidoreductase"/>
    <property type="match status" value="1"/>
</dbReference>
<evidence type="ECO:0000259" key="4">
    <source>
        <dbReference type="Pfam" id="PF00248"/>
    </source>
</evidence>
<dbReference type="InterPro" id="IPR036812">
    <property type="entry name" value="NAD(P)_OxRdtase_dom_sf"/>
</dbReference>
<dbReference type="Proteomes" id="UP001369815">
    <property type="component" value="Unassembled WGS sequence"/>
</dbReference>
<evidence type="ECO:0000256" key="1">
    <source>
        <dbReference type="ARBA" id="ARBA00022857"/>
    </source>
</evidence>
<comment type="caution">
    <text evidence="5">The sequence shown here is derived from an EMBL/GenBank/DDBJ whole genome shotgun (WGS) entry which is preliminary data.</text>
</comment>
<dbReference type="EMBL" id="JBANMG010000008">
    <property type="protein sequence ID" value="KAK6949914.1"/>
    <property type="molecule type" value="Genomic_DNA"/>
</dbReference>
<evidence type="ECO:0000256" key="2">
    <source>
        <dbReference type="ARBA" id="ARBA00023002"/>
    </source>
</evidence>
<dbReference type="PANTHER" id="PTHR43364">
    <property type="entry name" value="NADH-SPECIFIC METHYLGLYOXAL REDUCTASE-RELATED"/>
    <property type="match status" value="1"/>
</dbReference>
<accession>A0AAX6MBS9</accession>
<dbReference type="Pfam" id="PF00248">
    <property type="entry name" value="Aldo_ket_red"/>
    <property type="match status" value="1"/>
</dbReference>
<dbReference type="AlphaFoldDB" id="A0AAX6MBS9"/>
<dbReference type="InterPro" id="IPR050523">
    <property type="entry name" value="AKR_Detox_Biosynth"/>
</dbReference>
<gene>
    <name evidence="5" type="ORF">Daesc_008237</name>
</gene>
<evidence type="ECO:0000313" key="6">
    <source>
        <dbReference type="Proteomes" id="UP001369815"/>
    </source>
</evidence>
<keyword evidence="1" id="KW-0521">NADP</keyword>
<dbReference type="CDD" id="cd19146">
    <property type="entry name" value="AKR_AKR9A1-2"/>
    <property type="match status" value="1"/>
</dbReference>
<dbReference type="Gene3D" id="3.20.20.100">
    <property type="entry name" value="NADP-dependent oxidoreductase domain"/>
    <property type="match status" value="1"/>
</dbReference>
<name>A0AAX6MBS9_9PEZI</name>
<dbReference type="GO" id="GO:0016491">
    <property type="term" value="F:oxidoreductase activity"/>
    <property type="evidence" value="ECO:0007669"/>
    <property type="project" value="UniProtKB-KW"/>
</dbReference>
<sequence length="381" mass="42511">MSVSTALPPAPAPKSLLGRYRILSPTASIRVSPLCLGAMNFGDAWKDYMGECDEKTTEEILDYFYDQGGNFIDTSNNYQFEESEKRIGAWMKKRGNRDQIVLATKFSTNFHSGPRGKGEIMINFTGNGSKSLHTSVHASLEKLQTSYIDLTPQLYVHWWDFSTSIPELMQSLNHLVAAGKVLYLGISDTPAWVVSKANEYARQNGLRQFSVYQGRWNAAARDFERDIIPMCRAEGMALAPWGALGGGKFKTEEQRRSDAGRKIQATDDDIKVSRVLEKIANRKNTLITSVAQAYVTSKVPYVFPIVGGRTVEHLKGNIEALKIKLSTEDIKEIESAIPFDIGFPNNFLYGPQIPETPGQLWIMNVGGTTDYVPEPKPLSRE</sequence>
<organism evidence="5 6">
    <name type="scientific">Daldinia eschscholtzii</name>
    <dbReference type="NCBI Taxonomy" id="292717"/>
    <lineage>
        <taxon>Eukaryota</taxon>
        <taxon>Fungi</taxon>
        <taxon>Dikarya</taxon>
        <taxon>Ascomycota</taxon>
        <taxon>Pezizomycotina</taxon>
        <taxon>Sordariomycetes</taxon>
        <taxon>Xylariomycetidae</taxon>
        <taxon>Xylariales</taxon>
        <taxon>Hypoxylaceae</taxon>
        <taxon>Daldinia</taxon>
    </lineage>
</organism>
<keyword evidence="6" id="KW-1185">Reference proteome</keyword>
<keyword evidence="2" id="KW-0560">Oxidoreductase</keyword>
<comment type="similarity">
    <text evidence="3">Belongs to the aldo/keto reductase family. Aldo/keto reductase 2 subfamily.</text>
</comment>